<keyword evidence="2" id="KW-1185">Reference proteome</keyword>
<gene>
    <name evidence="1" type="ORF">AFUS01_LOCUS16590</name>
</gene>
<organism evidence="1 2">
    <name type="scientific">Allacma fusca</name>
    <dbReference type="NCBI Taxonomy" id="39272"/>
    <lineage>
        <taxon>Eukaryota</taxon>
        <taxon>Metazoa</taxon>
        <taxon>Ecdysozoa</taxon>
        <taxon>Arthropoda</taxon>
        <taxon>Hexapoda</taxon>
        <taxon>Collembola</taxon>
        <taxon>Symphypleona</taxon>
        <taxon>Sminthuridae</taxon>
        <taxon>Allacma</taxon>
    </lineage>
</organism>
<comment type="caution">
    <text evidence="1">The sequence shown here is derived from an EMBL/GenBank/DDBJ whole genome shotgun (WGS) entry which is preliminary data.</text>
</comment>
<protein>
    <submittedName>
        <fullName evidence="1">Uncharacterized protein</fullName>
    </submittedName>
</protein>
<accession>A0A8J2P8E8</accession>
<dbReference type="EMBL" id="CAJVCH010153610">
    <property type="protein sequence ID" value="CAG7727761.1"/>
    <property type="molecule type" value="Genomic_DNA"/>
</dbReference>
<dbReference type="AlphaFoldDB" id="A0A8J2P8E8"/>
<reference evidence="1" key="1">
    <citation type="submission" date="2021-06" db="EMBL/GenBank/DDBJ databases">
        <authorList>
            <person name="Hodson N. C."/>
            <person name="Mongue J. A."/>
            <person name="Jaron S. K."/>
        </authorList>
    </citation>
    <scope>NUCLEOTIDE SEQUENCE</scope>
</reference>
<dbReference type="Proteomes" id="UP000708208">
    <property type="component" value="Unassembled WGS sequence"/>
</dbReference>
<evidence type="ECO:0000313" key="2">
    <source>
        <dbReference type="Proteomes" id="UP000708208"/>
    </source>
</evidence>
<sequence length="100" mass="11775">MESLRRLASGLVLRDPVLEVAIGLFERSRAWWTQFRFQSKQLQKDINLEGLHKSNIYGIRNYKESLVFIGSRAFAMLSIEILIGFKRLLKSKNFFKIRKL</sequence>
<proteinExistence type="predicted"/>
<name>A0A8J2P8E8_9HEXA</name>
<evidence type="ECO:0000313" key="1">
    <source>
        <dbReference type="EMBL" id="CAG7727761.1"/>
    </source>
</evidence>